<sequence>DLTSNVGDGEAPLGRVAVGVKDQQQLVAAGGDGRQALPSAPPPQQGPVLGATIKGGQVVVVTAACKAAPALQLHVQKEDLDPVARGQLDAPLALEVVWVELGVPRAGEI</sequence>
<gene>
    <name evidence="1" type="ORF">N329_12964</name>
</gene>
<feature type="non-terminal residue" evidence="1">
    <location>
        <position position="109"/>
    </location>
</feature>
<accession>A0A091PPK1</accession>
<reference evidence="1 2" key="1">
    <citation type="submission" date="2014-04" db="EMBL/GenBank/DDBJ databases">
        <title>Genome evolution of avian class.</title>
        <authorList>
            <person name="Zhang G."/>
            <person name="Li C."/>
        </authorList>
    </citation>
    <scope>NUCLEOTIDE SEQUENCE [LARGE SCALE GENOMIC DNA]</scope>
    <source>
        <strain evidence="1">BGI_N329</strain>
    </source>
</reference>
<evidence type="ECO:0000313" key="1">
    <source>
        <dbReference type="EMBL" id="KFQ09223.1"/>
    </source>
</evidence>
<proteinExistence type="predicted"/>
<dbReference type="EMBL" id="KK662702">
    <property type="protein sequence ID" value="KFQ09223.1"/>
    <property type="molecule type" value="Genomic_DNA"/>
</dbReference>
<name>A0A091PPK1_HALAL</name>
<dbReference type="AlphaFoldDB" id="A0A091PPK1"/>
<dbReference type="Proteomes" id="UP000054379">
    <property type="component" value="Unassembled WGS sequence"/>
</dbReference>
<protein>
    <submittedName>
        <fullName evidence="1">Uncharacterized protein</fullName>
    </submittedName>
</protein>
<feature type="non-terminal residue" evidence="1">
    <location>
        <position position="1"/>
    </location>
</feature>
<organism evidence="1 2">
    <name type="scientific">Haliaeetus albicilla</name>
    <name type="common">White-tailed sea-eagle</name>
    <name type="synonym">Falco albicilla</name>
    <dbReference type="NCBI Taxonomy" id="8969"/>
    <lineage>
        <taxon>Eukaryota</taxon>
        <taxon>Metazoa</taxon>
        <taxon>Chordata</taxon>
        <taxon>Craniata</taxon>
        <taxon>Vertebrata</taxon>
        <taxon>Euteleostomi</taxon>
        <taxon>Archelosauria</taxon>
        <taxon>Archosauria</taxon>
        <taxon>Dinosauria</taxon>
        <taxon>Saurischia</taxon>
        <taxon>Theropoda</taxon>
        <taxon>Coelurosauria</taxon>
        <taxon>Aves</taxon>
        <taxon>Neognathae</taxon>
        <taxon>Neoaves</taxon>
        <taxon>Telluraves</taxon>
        <taxon>Accipitrimorphae</taxon>
        <taxon>Accipitriformes</taxon>
        <taxon>Accipitridae</taxon>
        <taxon>Accipitrinae</taxon>
        <taxon>Haliaeetus</taxon>
    </lineage>
</organism>
<evidence type="ECO:0000313" key="2">
    <source>
        <dbReference type="Proteomes" id="UP000054379"/>
    </source>
</evidence>